<feature type="compositionally biased region" description="Low complexity" evidence="3">
    <location>
        <begin position="158"/>
        <end position="168"/>
    </location>
</feature>
<dbReference type="Gene3D" id="1.50.10.100">
    <property type="entry name" value="Chondroitin AC/alginate lyase"/>
    <property type="match status" value="1"/>
</dbReference>
<keyword evidence="1 4" id="KW-0732">Signal</keyword>
<feature type="region of interest" description="Disordered" evidence="3">
    <location>
        <begin position="149"/>
        <end position="189"/>
    </location>
</feature>
<keyword evidence="2 6" id="KW-0456">Lyase</keyword>
<sequence>MPFSPNFLILLVLAKFTLSDAIDWVNTEYVCNQAKIRQSSSTKQAQDAVFENARSSAAEGPWSVQNGKGVLPPSGNPHDYLSWAPYHWANCNWCPGKGRRDSLIPNANDSTTGANETLRRSPVRGMSRRRRRSVNILVSQPQTFVAVPDSQAPLNTSPPAATTAGPREAAAKSKPGPAACTPSPTKPLPPSATWTTCPYVAQDGKVNPDVRTLQGPSAINSASEAISYNALSYGLQPQTSAYSQNAVHFISSFFLDPSTRMNPNMNFGQVVRGPGESGQRGTFTGVLDMRGIVQIANGIAILKAAGSPDWTSAREQELRSWMLEYLNWLKTSDLGKSVAEKANNHATFYFVQVAAIQFLLGNKEEAAAALKQYFNGPFLNQIAKSGEQPFEAIRTRPYHYRCFNLEAMITGAKLGDELELDFWSAKSRYGTTIQDAAKYLMRLEPKGEDISESFPHVAAVAAAYGDPHGSYSSFLRKDPNYQKSPFYFYDQPKAYTKAQTTRKRVVTRDSDAYDGIPFICTPDYQLPDGAKAYQLDNGIYAKCSELARFYAVPELEDSVE</sequence>
<dbReference type="GO" id="GO:0042597">
    <property type="term" value="C:periplasmic space"/>
    <property type="evidence" value="ECO:0007669"/>
    <property type="project" value="InterPro"/>
</dbReference>
<dbReference type="InterPro" id="IPR008929">
    <property type="entry name" value="Chondroitin_lyas"/>
</dbReference>
<evidence type="ECO:0000259" key="5">
    <source>
        <dbReference type="Pfam" id="PF05426"/>
    </source>
</evidence>
<dbReference type="EMBL" id="JARJCW010000004">
    <property type="protein sequence ID" value="KAJ7225714.1"/>
    <property type="molecule type" value="Genomic_DNA"/>
</dbReference>
<evidence type="ECO:0000256" key="4">
    <source>
        <dbReference type="SAM" id="SignalP"/>
    </source>
</evidence>
<proteinExistence type="predicted"/>
<dbReference type="GO" id="GO:0016829">
    <property type="term" value="F:lyase activity"/>
    <property type="evidence" value="ECO:0007669"/>
    <property type="project" value="UniProtKB-KW"/>
</dbReference>
<dbReference type="SUPFAM" id="SSF48230">
    <property type="entry name" value="Chondroitin AC/alginate lyase"/>
    <property type="match status" value="1"/>
</dbReference>
<evidence type="ECO:0000256" key="3">
    <source>
        <dbReference type="SAM" id="MobiDB-lite"/>
    </source>
</evidence>
<comment type="caution">
    <text evidence="6">The sequence shown here is derived from an EMBL/GenBank/DDBJ whole genome shotgun (WGS) entry which is preliminary data.</text>
</comment>
<keyword evidence="7" id="KW-1185">Reference proteome</keyword>
<feature type="chain" id="PRO_5042096765" evidence="4">
    <location>
        <begin position="22"/>
        <end position="560"/>
    </location>
</feature>
<evidence type="ECO:0000256" key="1">
    <source>
        <dbReference type="ARBA" id="ARBA00022729"/>
    </source>
</evidence>
<accession>A0AAD6YPP2</accession>
<feature type="domain" description="Alginate lyase" evidence="5">
    <location>
        <begin position="176"/>
        <end position="442"/>
    </location>
</feature>
<feature type="compositionally biased region" description="Polar residues" evidence="3">
    <location>
        <begin position="105"/>
        <end position="115"/>
    </location>
</feature>
<dbReference type="AlphaFoldDB" id="A0AAD6YPP2"/>
<dbReference type="InterPro" id="IPR008397">
    <property type="entry name" value="Alginate_lyase_dom"/>
</dbReference>
<evidence type="ECO:0000313" key="6">
    <source>
        <dbReference type="EMBL" id="KAJ7225714.1"/>
    </source>
</evidence>
<gene>
    <name evidence="6" type="ORF">GGX14DRAFT_421925</name>
</gene>
<organism evidence="6 7">
    <name type="scientific">Mycena pura</name>
    <dbReference type="NCBI Taxonomy" id="153505"/>
    <lineage>
        <taxon>Eukaryota</taxon>
        <taxon>Fungi</taxon>
        <taxon>Dikarya</taxon>
        <taxon>Basidiomycota</taxon>
        <taxon>Agaricomycotina</taxon>
        <taxon>Agaricomycetes</taxon>
        <taxon>Agaricomycetidae</taxon>
        <taxon>Agaricales</taxon>
        <taxon>Marasmiineae</taxon>
        <taxon>Mycenaceae</taxon>
        <taxon>Mycena</taxon>
    </lineage>
</organism>
<evidence type="ECO:0000313" key="7">
    <source>
        <dbReference type="Proteomes" id="UP001219525"/>
    </source>
</evidence>
<evidence type="ECO:0000256" key="2">
    <source>
        <dbReference type="ARBA" id="ARBA00023239"/>
    </source>
</evidence>
<reference evidence="6" key="1">
    <citation type="submission" date="2023-03" db="EMBL/GenBank/DDBJ databases">
        <title>Massive genome expansion in bonnet fungi (Mycena s.s.) driven by repeated elements and novel gene families across ecological guilds.</title>
        <authorList>
            <consortium name="Lawrence Berkeley National Laboratory"/>
            <person name="Harder C.B."/>
            <person name="Miyauchi S."/>
            <person name="Viragh M."/>
            <person name="Kuo A."/>
            <person name="Thoen E."/>
            <person name="Andreopoulos B."/>
            <person name="Lu D."/>
            <person name="Skrede I."/>
            <person name="Drula E."/>
            <person name="Henrissat B."/>
            <person name="Morin E."/>
            <person name="Kohler A."/>
            <person name="Barry K."/>
            <person name="LaButti K."/>
            <person name="Morin E."/>
            <person name="Salamov A."/>
            <person name="Lipzen A."/>
            <person name="Mereny Z."/>
            <person name="Hegedus B."/>
            <person name="Baldrian P."/>
            <person name="Stursova M."/>
            <person name="Weitz H."/>
            <person name="Taylor A."/>
            <person name="Grigoriev I.V."/>
            <person name="Nagy L.G."/>
            <person name="Martin F."/>
            <person name="Kauserud H."/>
        </authorList>
    </citation>
    <scope>NUCLEOTIDE SEQUENCE</scope>
    <source>
        <strain evidence="6">9144</strain>
    </source>
</reference>
<name>A0AAD6YPP2_9AGAR</name>
<feature type="signal peptide" evidence="4">
    <location>
        <begin position="1"/>
        <end position="21"/>
    </location>
</feature>
<feature type="region of interest" description="Disordered" evidence="3">
    <location>
        <begin position="105"/>
        <end position="131"/>
    </location>
</feature>
<dbReference type="Pfam" id="PF05426">
    <property type="entry name" value="Alginate_lyase"/>
    <property type="match status" value="1"/>
</dbReference>
<protein>
    <submittedName>
        <fullName evidence="6">Chondroitin AC/alginate lyase</fullName>
    </submittedName>
</protein>
<dbReference type="Proteomes" id="UP001219525">
    <property type="component" value="Unassembled WGS sequence"/>
</dbReference>